<accession>A0A1I4AU82</accession>
<evidence type="ECO:0000259" key="1">
    <source>
        <dbReference type="Pfam" id="PF13643"/>
    </source>
</evidence>
<name>A0A1I4AU82_9HYPH</name>
<dbReference type="AlphaFoldDB" id="A0A1I4AU82"/>
<evidence type="ECO:0000313" key="3">
    <source>
        <dbReference type="Proteomes" id="UP000198755"/>
    </source>
</evidence>
<dbReference type="EMBL" id="FOSN01000011">
    <property type="protein sequence ID" value="SFK59431.1"/>
    <property type="molecule type" value="Genomic_DNA"/>
</dbReference>
<sequence>MKCPHCAVHFYENWQQQPFCRGGIKDALFDGPPEAPKSQWAYQTAQCPKCNEVTIEITRVLGGTPLEDWRQVHPIGSSRGPVSKKVPANIVKDYDEACSVLTISARASAALARSCLQKMLRAHSYKARTLALEIDMLLNALNKGLSTKLLQTIAEIKHFDNFSTHPTDDETTLQVIDVESHEANWCLEIIEELFDHFYEEPAQAKARTEALNAKLMAAG</sequence>
<proteinExistence type="predicted"/>
<reference evidence="2 3" key="1">
    <citation type="submission" date="2016-10" db="EMBL/GenBank/DDBJ databases">
        <authorList>
            <person name="de Groot N.N."/>
        </authorList>
    </citation>
    <scope>NUCLEOTIDE SEQUENCE [LARGE SCALE GENOMIC DNA]</scope>
    <source>
        <strain evidence="2 3">NE2</strain>
    </source>
</reference>
<dbReference type="Pfam" id="PF13643">
    <property type="entry name" value="DUF4145"/>
    <property type="match status" value="1"/>
</dbReference>
<gene>
    <name evidence="2" type="ORF">SAMN05444581_111103</name>
</gene>
<dbReference type="STRING" id="1612308.SAMN05444581_111103"/>
<organism evidence="2 3">
    <name type="scientific">Methylocapsa palsarum</name>
    <dbReference type="NCBI Taxonomy" id="1612308"/>
    <lineage>
        <taxon>Bacteria</taxon>
        <taxon>Pseudomonadati</taxon>
        <taxon>Pseudomonadota</taxon>
        <taxon>Alphaproteobacteria</taxon>
        <taxon>Hyphomicrobiales</taxon>
        <taxon>Beijerinckiaceae</taxon>
        <taxon>Methylocapsa</taxon>
    </lineage>
</organism>
<keyword evidence="3" id="KW-1185">Reference proteome</keyword>
<dbReference type="Proteomes" id="UP000198755">
    <property type="component" value="Unassembled WGS sequence"/>
</dbReference>
<feature type="domain" description="DUF4145" evidence="1">
    <location>
        <begin position="96"/>
        <end position="178"/>
    </location>
</feature>
<protein>
    <recommendedName>
        <fullName evidence="1">DUF4145 domain-containing protein</fullName>
    </recommendedName>
</protein>
<evidence type="ECO:0000313" key="2">
    <source>
        <dbReference type="EMBL" id="SFK59431.1"/>
    </source>
</evidence>
<dbReference type="InterPro" id="IPR025285">
    <property type="entry name" value="DUF4145"/>
</dbReference>